<reference evidence="10" key="1">
    <citation type="submission" date="2025-08" db="UniProtKB">
        <authorList>
            <consortium name="RefSeq"/>
        </authorList>
    </citation>
    <scope>IDENTIFICATION</scope>
</reference>
<evidence type="ECO:0000256" key="3">
    <source>
        <dbReference type="ARBA" id="ARBA00022771"/>
    </source>
</evidence>
<feature type="region of interest" description="Disordered" evidence="8">
    <location>
        <begin position="136"/>
        <end position="185"/>
    </location>
</feature>
<keyword evidence="3" id="KW-0863">Zinc-finger</keyword>
<evidence type="ECO:0000313" key="9">
    <source>
        <dbReference type="Proteomes" id="UP000189703"/>
    </source>
</evidence>
<evidence type="ECO:0000256" key="6">
    <source>
        <dbReference type="ARBA" id="ARBA00023163"/>
    </source>
</evidence>
<dbReference type="InterPro" id="IPR036236">
    <property type="entry name" value="Znf_C2H2_sf"/>
</dbReference>
<keyword evidence="9" id="KW-1185">Reference proteome</keyword>
<dbReference type="InterPro" id="IPR013087">
    <property type="entry name" value="Znf_C2H2_type"/>
</dbReference>
<protein>
    <submittedName>
        <fullName evidence="10">Uncharacterized protein LOC104597112</fullName>
    </submittedName>
</protein>
<comment type="subcellular location">
    <subcellularLocation>
        <location evidence="1">Nucleus</location>
    </subcellularLocation>
</comment>
<proteinExistence type="predicted"/>
<evidence type="ECO:0000313" key="10">
    <source>
        <dbReference type="RefSeq" id="XP_010256822.2"/>
    </source>
</evidence>
<organism evidence="9 10">
    <name type="scientific">Nelumbo nucifera</name>
    <name type="common">Sacred lotus</name>
    <dbReference type="NCBI Taxonomy" id="4432"/>
    <lineage>
        <taxon>Eukaryota</taxon>
        <taxon>Viridiplantae</taxon>
        <taxon>Streptophyta</taxon>
        <taxon>Embryophyta</taxon>
        <taxon>Tracheophyta</taxon>
        <taxon>Spermatophyta</taxon>
        <taxon>Magnoliopsida</taxon>
        <taxon>Proteales</taxon>
        <taxon>Nelumbonaceae</taxon>
        <taxon>Nelumbo</taxon>
    </lineage>
</organism>
<keyword evidence="4" id="KW-0862">Zinc</keyword>
<evidence type="ECO:0000256" key="8">
    <source>
        <dbReference type="SAM" id="MobiDB-lite"/>
    </source>
</evidence>
<evidence type="ECO:0000256" key="2">
    <source>
        <dbReference type="ARBA" id="ARBA00022723"/>
    </source>
</evidence>
<feature type="region of interest" description="Disordered" evidence="8">
    <location>
        <begin position="238"/>
        <end position="259"/>
    </location>
</feature>
<dbReference type="SUPFAM" id="SSF57667">
    <property type="entry name" value="beta-beta-alpha zinc fingers"/>
    <property type="match status" value="1"/>
</dbReference>
<keyword evidence="7" id="KW-0539">Nucleus</keyword>
<dbReference type="eggNOG" id="ENOG502QUGK">
    <property type="taxonomic scope" value="Eukaryota"/>
</dbReference>
<dbReference type="PROSITE" id="PS50157">
    <property type="entry name" value="ZINC_FINGER_C2H2_2"/>
    <property type="match status" value="1"/>
</dbReference>
<dbReference type="AlphaFoldDB" id="A0A1U8A4V1"/>
<evidence type="ECO:0000256" key="5">
    <source>
        <dbReference type="ARBA" id="ARBA00023015"/>
    </source>
</evidence>
<dbReference type="OrthoDB" id="1708403at2759"/>
<evidence type="ECO:0000256" key="1">
    <source>
        <dbReference type="ARBA" id="ARBA00004123"/>
    </source>
</evidence>
<dbReference type="SMART" id="SM00355">
    <property type="entry name" value="ZnF_C2H2"/>
    <property type="match status" value="1"/>
</dbReference>
<keyword evidence="6" id="KW-0804">Transcription</keyword>
<evidence type="ECO:0000256" key="4">
    <source>
        <dbReference type="ARBA" id="ARBA00022833"/>
    </source>
</evidence>
<dbReference type="Proteomes" id="UP000189703">
    <property type="component" value="Unplaced"/>
</dbReference>
<gene>
    <name evidence="10" type="primary">LOC104597112</name>
</gene>
<feature type="compositionally biased region" description="Polar residues" evidence="8">
    <location>
        <begin position="142"/>
        <end position="171"/>
    </location>
</feature>
<dbReference type="OMA" id="HNEILCH"/>
<keyword evidence="2" id="KW-0479">Metal-binding</keyword>
<dbReference type="Pfam" id="PF13912">
    <property type="entry name" value="zf-C2H2_6"/>
    <property type="match status" value="1"/>
</dbReference>
<dbReference type="RefSeq" id="XP_010256822.2">
    <property type="nucleotide sequence ID" value="XM_010258520.2"/>
</dbReference>
<dbReference type="InterPro" id="IPR052426">
    <property type="entry name" value="Plant_dev_regulator"/>
</dbReference>
<dbReference type="GO" id="GO:0005634">
    <property type="term" value="C:nucleus"/>
    <property type="evidence" value="ECO:0007669"/>
    <property type="project" value="UniProtKB-SubCell"/>
</dbReference>
<feature type="compositionally biased region" description="Basic and acidic residues" evidence="8">
    <location>
        <begin position="238"/>
        <end position="252"/>
    </location>
</feature>
<evidence type="ECO:0000256" key="7">
    <source>
        <dbReference type="ARBA" id="ARBA00023242"/>
    </source>
</evidence>
<dbReference type="KEGG" id="nnu:104597112"/>
<dbReference type="PANTHER" id="PTHR45801:SF94">
    <property type="entry name" value="ZINC FINGER PROTEIN 10"/>
    <property type="match status" value="1"/>
</dbReference>
<dbReference type="PANTHER" id="PTHR45801">
    <property type="entry name" value="OS07G0101800 PROTEIN"/>
    <property type="match status" value="1"/>
</dbReference>
<keyword evidence="5" id="KW-0805">Transcription regulation</keyword>
<name>A0A1U8A4V1_NELNU</name>
<dbReference type="GO" id="GO:0008270">
    <property type="term" value="F:zinc ion binding"/>
    <property type="evidence" value="ECO:0007669"/>
    <property type="project" value="UniProtKB-KW"/>
</dbReference>
<dbReference type="PROSITE" id="PS00028">
    <property type="entry name" value="ZINC_FINGER_C2H2_1"/>
    <property type="match status" value="1"/>
</dbReference>
<accession>A0A1U8A4V1</accession>
<sequence length="320" mass="35702">MEQGRYWMWTKRKQCVGSHLPPSTTSLYNDSWEEQAFAEDSAGHLGGCIWPPRSYTCSFCRREFRSAQALGGHMNVHRRDRARLKQSPPTPHDEILYHHHQNHYPNHQNPCTSLGVQYPSQLCTLVYSPNPNSNPGAIASPLSPSRVSAPSTQENCSEQALVSPSYTSPITQEHRKSSLLSPPSSWSDTVAVRVLSLSDAAKIDGEKKPKTQESGCHVLGDYVKPDLAVSLNLVVHRDRPSESADKEEEANSRKRRRTDASTLPFLLQPSSVDIHHIQSEVVAVRPGSMEDLDLELRLGDRPKGYVVELGWFSQVTGSQD</sequence>
<dbReference type="GeneID" id="104597112"/>